<organism evidence="12 13">
    <name type="scientific">Chaetoceros tenuissimus</name>
    <dbReference type="NCBI Taxonomy" id="426638"/>
    <lineage>
        <taxon>Eukaryota</taxon>
        <taxon>Sar</taxon>
        <taxon>Stramenopiles</taxon>
        <taxon>Ochrophyta</taxon>
        <taxon>Bacillariophyta</taxon>
        <taxon>Coscinodiscophyceae</taxon>
        <taxon>Chaetocerotophycidae</taxon>
        <taxon>Chaetocerotales</taxon>
        <taxon>Chaetocerotaceae</taxon>
        <taxon>Chaetoceros</taxon>
    </lineage>
</organism>
<dbReference type="Proteomes" id="UP001054902">
    <property type="component" value="Unassembled WGS sequence"/>
</dbReference>
<keyword evidence="10" id="KW-0732">Signal</keyword>
<dbReference type="Gene3D" id="1.20.120.1770">
    <property type="match status" value="1"/>
</dbReference>
<keyword evidence="8" id="KW-0325">Glycoprotein</keyword>
<accession>A0AAD3H4Q9</accession>
<feature type="transmembrane region" description="Helical" evidence="9">
    <location>
        <begin position="537"/>
        <end position="556"/>
    </location>
</feature>
<evidence type="ECO:0000256" key="1">
    <source>
        <dbReference type="ARBA" id="ARBA00004370"/>
    </source>
</evidence>
<dbReference type="EMBL" id="BLLK01000038">
    <property type="protein sequence ID" value="GFH49968.1"/>
    <property type="molecule type" value="Genomic_DNA"/>
</dbReference>
<evidence type="ECO:0000256" key="9">
    <source>
        <dbReference type="SAM" id="Phobius"/>
    </source>
</evidence>
<comment type="subcellular location">
    <subcellularLocation>
        <location evidence="1">Membrane</location>
    </subcellularLocation>
</comment>
<evidence type="ECO:0000256" key="7">
    <source>
        <dbReference type="ARBA" id="ARBA00023157"/>
    </source>
</evidence>
<keyword evidence="4" id="KW-0249">Electron transport</keyword>
<dbReference type="InterPro" id="IPR000945">
    <property type="entry name" value="DBH-like"/>
</dbReference>
<feature type="transmembrane region" description="Helical" evidence="9">
    <location>
        <begin position="609"/>
        <end position="628"/>
    </location>
</feature>
<dbReference type="GO" id="GO:0004500">
    <property type="term" value="F:dopamine beta-monooxygenase activity"/>
    <property type="evidence" value="ECO:0007669"/>
    <property type="project" value="InterPro"/>
</dbReference>
<dbReference type="InterPro" id="IPR057626">
    <property type="entry name" value="S-S_Temptin"/>
</dbReference>
<evidence type="ECO:0000256" key="2">
    <source>
        <dbReference type="ARBA" id="ARBA00022448"/>
    </source>
</evidence>
<keyword evidence="3 9" id="KW-0812">Transmembrane</keyword>
<comment type="caution">
    <text evidence="12">The sequence shown here is derived from an EMBL/GenBank/DDBJ whole genome shotgun (WGS) entry which is preliminary data.</text>
</comment>
<feature type="chain" id="PRO_5042121794" description="Cytochrome b561 domain-containing protein" evidence="10">
    <location>
        <begin position="18"/>
        <end position="657"/>
    </location>
</feature>
<keyword evidence="13" id="KW-1185">Reference proteome</keyword>
<proteinExistence type="predicted"/>
<gene>
    <name evidence="12" type="ORF">CTEN210_06444</name>
</gene>
<dbReference type="AlphaFoldDB" id="A0AAD3H4Q9"/>
<dbReference type="PROSITE" id="PS50939">
    <property type="entry name" value="CYTOCHROME_B561"/>
    <property type="match status" value="1"/>
</dbReference>
<dbReference type="SMART" id="SM00665">
    <property type="entry name" value="B561"/>
    <property type="match status" value="1"/>
</dbReference>
<evidence type="ECO:0000256" key="6">
    <source>
        <dbReference type="ARBA" id="ARBA00023136"/>
    </source>
</evidence>
<dbReference type="InterPro" id="IPR024548">
    <property type="entry name" value="Cu2_monoox_C"/>
</dbReference>
<dbReference type="GO" id="GO:0016020">
    <property type="term" value="C:membrane"/>
    <property type="evidence" value="ECO:0007669"/>
    <property type="project" value="UniProtKB-SubCell"/>
</dbReference>
<evidence type="ECO:0000259" key="11">
    <source>
        <dbReference type="PROSITE" id="PS50939"/>
    </source>
</evidence>
<feature type="transmembrane region" description="Helical" evidence="9">
    <location>
        <begin position="512"/>
        <end position="531"/>
    </location>
</feature>
<evidence type="ECO:0000256" key="5">
    <source>
        <dbReference type="ARBA" id="ARBA00022989"/>
    </source>
</evidence>
<reference evidence="12 13" key="1">
    <citation type="journal article" date="2021" name="Sci. Rep.">
        <title>The genome of the diatom Chaetoceros tenuissimus carries an ancient integrated fragment of an extant virus.</title>
        <authorList>
            <person name="Hongo Y."/>
            <person name="Kimura K."/>
            <person name="Takaki Y."/>
            <person name="Yoshida Y."/>
            <person name="Baba S."/>
            <person name="Kobayashi G."/>
            <person name="Nagasaki K."/>
            <person name="Hano T."/>
            <person name="Tomaru Y."/>
        </authorList>
    </citation>
    <scope>NUCLEOTIDE SEQUENCE [LARGE SCALE GENOMIC DNA]</scope>
    <source>
        <strain evidence="12 13">NIES-3715</strain>
    </source>
</reference>
<feature type="signal peptide" evidence="10">
    <location>
        <begin position="1"/>
        <end position="17"/>
    </location>
</feature>
<dbReference type="InterPro" id="IPR014784">
    <property type="entry name" value="Cu2_ascorb_mOase-like_C"/>
</dbReference>
<feature type="transmembrane region" description="Helical" evidence="9">
    <location>
        <begin position="471"/>
        <end position="491"/>
    </location>
</feature>
<sequence>MIFRLSIVASLFACASGFSVYQQSIPNGDRVVDPNGDRAMGVGHDRISGGGSLNPFGEDFKTAGYKWTKELCEKDSDCDGFTNGQELGDPNCIWQEGDTPTHTMGITHPGVSDLERDESGGQLDTCAEFDFNSLPSNYMTNEFLMKPFEVPSKQTTYAKWAIQLDNVEDAYAVKFEPYLDQDELVHHMLLYSCGENSDYLANLSEPIETDAMPCTDLVYAWAIGGKSMCLPDKVGMDLMTSKPWYVLEIHYDNPRGLTGKVDASGIKVTSVPKSAVSGQGYQSAGYLWAGSDLPNMKIPAGRSAFQISAECTYNKLPSSGVTVFSYFLHGHQILKKIWTEVERPGQETFDLACNGKYDFDLQETVAYKEPKKLYPSDILTTHCVYDSSERTSVTNGGDASDDEMCIAFYLYYPKLSNGDMCLDENTKHNSGDGSHVCSASDMCKGDDDYNNNNKRLKSFQNLAKFIQIHIVSMYLSWGILLPIGAIIPLAFKNSFKAKDTWFKVHQIMQTTGVIFMCTGCAVVFINALTHFDSSHKVLGLIVFVMAVLQTLNGFMRPKAVQEKKSKSRLLWETVHRYVGRSTLLLAWVNMYMGITYLEDMYSLNPTGTKILIGVQSVLIAIITLAALSKLTIFRDQSRDEKDEKEQEVSSTMKTNAV</sequence>
<dbReference type="Pfam" id="PF24784">
    <property type="entry name" value="Temptin_C"/>
    <property type="match status" value="1"/>
</dbReference>
<dbReference type="Gene3D" id="2.60.120.310">
    <property type="entry name" value="Copper type II, ascorbate-dependent monooxygenase, N-terminal domain"/>
    <property type="match status" value="1"/>
</dbReference>
<keyword evidence="5 9" id="KW-1133">Transmembrane helix</keyword>
<dbReference type="CDD" id="cd08760">
    <property type="entry name" value="Cyt_b561_FRRS1_like"/>
    <property type="match status" value="1"/>
</dbReference>
<keyword evidence="7" id="KW-1015">Disulfide bond</keyword>
<keyword evidence="2" id="KW-0813">Transport</keyword>
<protein>
    <recommendedName>
        <fullName evidence="11">Cytochrome b561 domain-containing protein</fullName>
    </recommendedName>
</protein>
<dbReference type="Pfam" id="PF03712">
    <property type="entry name" value="Cu2_monoox_C"/>
    <property type="match status" value="1"/>
</dbReference>
<keyword evidence="6 9" id="KW-0472">Membrane</keyword>
<dbReference type="GO" id="GO:0005507">
    <property type="term" value="F:copper ion binding"/>
    <property type="evidence" value="ECO:0007669"/>
    <property type="project" value="InterPro"/>
</dbReference>
<dbReference type="InterPro" id="IPR006593">
    <property type="entry name" value="Cyt_b561/ferric_Rdtase_TM"/>
</dbReference>
<evidence type="ECO:0000256" key="4">
    <source>
        <dbReference type="ARBA" id="ARBA00022982"/>
    </source>
</evidence>
<evidence type="ECO:0000313" key="13">
    <source>
        <dbReference type="Proteomes" id="UP001054902"/>
    </source>
</evidence>
<dbReference type="SUPFAM" id="SSF49742">
    <property type="entry name" value="PHM/PNGase F"/>
    <property type="match status" value="2"/>
</dbReference>
<dbReference type="PANTHER" id="PTHR10157">
    <property type="entry name" value="DOPAMINE BETA HYDROXYLASE RELATED"/>
    <property type="match status" value="1"/>
</dbReference>
<dbReference type="PANTHER" id="PTHR10157:SF23">
    <property type="entry name" value="MOXD1 HOMOLOG 1"/>
    <property type="match status" value="1"/>
</dbReference>
<evidence type="ECO:0000256" key="10">
    <source>
        <dbReference type="SAM" id="SignalP"/>
    </source>
</evidence>
<dbReference type="Pfam" id="PF03188">
    <property type="entry name" value="Cytochrom_B561"/>
    <property type="match status" value="1"/>
</dbReference>
<evidence type="ECO:0000256" key="3">
    <source>
        <dbReference type="ARBA" id="ARBA00022692"/>
    </source>
</evidence>
<evidence type="ECO:0000256" key="8">
    <source>
        <dbReference type="ARBA" id="ARBA00023180"/>
    </source>
</evidence>
<dbReference type="Gene3D" id="2.60.120.230">
    <property type="match status" value="1"/>
</dbReference>
<dbReference type="Pfam" id="PF01082">
    <property type="entry name" value="Cu2_monooxygen"/>
    <property type="match status" value="1"/>
</dbReference>
<dbReference type="InterPro" id="IPR000323">
    <property type="entry name" value="Cu2_ascorb_mOase_N"/>
</dbReference>
<feature type="transmembrane region" description="Helical" evidence="9">
    <location>
        <begin position="577"/>
        <end position="597"/>
    </location>
</feature>
<evidence type="ECO:0000313" key="12">
    <source>
        <dbReference type="EMBL" id="GFH49968.1"/>
    </source>
</evidence>
<dbReference type="InterPro" id="IPR008977">
    <property type="entry name" value="PHM/PNGase_F_dom_sf"/>
</dbReference>
<feature type="domain" description="Cytochrome b561" evidence="11">
    <location>
        <begin position="433"/>
        <end position="631"/>
    </location>
</feature>
<name>A0AAD3H4Q9_9STRA</name>
<dbReference type="InterPro" id="IPR036939">
    <property type="entry name" value="Cu2_ascorb_mOase_N_sf"/>
</dbReference>